<feature type="compositionally biased region" description="Basic and acidic residues" evidence="1">
    <location>
        <begin position="14"/>
        <end position="25"/>
    </location>
</feature>
<feature type="region of interest" description="Disordered" evidence="1">
    <location>
        <begin position="14"/>
        <end position="117"/>
    </location>
</feature>
<organism evidence="2 3">
    <name type="scientific">Oryza meyeriana var. granulata</name>
    <dbReference type="NCBI Taxonomy" id="110450"/>
    <lineage>
        <taxon>Eukaryota</taxon>
        <taxon>Viridiplantae</taxon>
        <taxon>Streptophyta</taxon>
        <taxon>Embryophyta</taxon>
        <taxon>Tracheophyta</taxon>
        <taxon>Spermatophyta</taxon>
        <taxon>Magnoliopsida</taxon>
        <taxon>Liliopsida</taxon>
        <taxon>Poales</taxon>
        <taxon>Poaceae</taxon>
        <taxon>BOP clade</taxon>
        <taxon>Oryzoideae</taxon>
        <taxon>Oryzeae</taxon>
        <taxon>Oryzinae</taxon>
        <taxon>Oryza</taxon>
        <taxon>Oryza meyeriana</taxon>
    </lineage>
</organism>
<evidence type="ECO:0000313" key="3">
    <source>
        <dbReference type="Proteomes" id="UP000479710"/>
    </source>
</evidence>
<keyword evidence="3" id="KW-1185">Reference proteome</keyword>
<protein>
    <submittedName>
        <fullName evidence="2">Uncharacterized protein</fullName>
    </submittedName>
</protein>
<dbReference type="AlphaFoldDB" id="A0A6G1DT17"/>
<dbReference type="EMBL" id="SPHZ02000006">
    <property type="protein sequence ID" value="KAF0915768.1"/>
    <property type="molecule type" value="Genomic_DNA"/>
</dbReference>
<evidence type="ECO:0000313" key="2">
    <source>
        <dbReference type="EMBL" id="KAF0915768.1"/>
    </source>
</evidence>
<evidence type="ECO:0000256" key="1">
    <source>
        <dbReference type="SAM" id="MobiDB-lite"/>
    </source>
</evidence>
<feature type="non-terminal residue" evidence="2">
    <location>
        <position position="1"/>
    </location>
</feature>
<sequence>SVEPELALNCRRSDCCRSGELRRSQPEPPRLQHRLTSRSPPTRGIELQSPERGDRPSSSSSPASPPPSRSCPTANQANHVNPKVFAAAGSTSPSSDLARARPTHPEARQFGVRGARN</sequence>
<accession>A0A6G1DT17</accession>
<proteinExistence type="predicted"/>
<comment type="caution">
    <text evidence="2">The sequence shown here is derived from an EMBL/GenBank/DDBJ whole genome shotgun (WGS) entry which is preliminary data.</text>
</comment>
<name>A0A6G1DT17_9ORYZ</name>
<reference evidence="2 3" key="1">
    <citation type="submission" date="2019-11" db="EMBL/GenBank/DDBJ databases">
        <title>Whole genome sequence of Oryza granulata.</title>
        <authorList>
            <person name="Li W."/>
        </authorList>
    </citation>
    <scope>NUCLEOTIDE SEQUENCE [LARGE SCALE GENOMIC DNA]</scope>
    <source>
        <strain evidence="3">cv. Menghai</strain>
        <tissue evidence="2">Leaf</tissue>
    </source>
</reference>
<gene>
    <name evidence="2" type="ORF">E2562_038773</name>
</gene>
<dbReference type="Proteomes" id="UP000479710">
    <property type="component" value="Unassembled WGS sequence"/>
</dbReference>